<dbReference type="PANTHER" id="PTHR21660">
    <property type="entry name" value="THIOESTERASE SUPERFAMILY MEMBER-RELATED"/>
    <property type="match status" value="1"/>
</dbReference>
<dbReference type="Pfam" id="PF03061">
    <property type="entry name" value="4HBT"/>
    <property type="match status" value="1"/>
</dbReference>
<dbReference type="EMBL" id="PVUE01000001">
    <property type="protein sequence ID" value="PRZ44357.1"/>
    <property type="molecule type" value="Genomic_DNA"/>
</dbReference>
<dbReference type="NCBIfam" id="TIGR00369">
    <property type="entry name" value="unchar_dom_1"/>
    <property type="match status" value="1"/>
</dbReference>
<evidence type="ECO:0000259" key="3">
    <source>
        <dbReference type="Pfam" id="PF03061"/>
    </source>
</evidence>
<dbReference type="RefSeq" id="WP_106347378.1">
    <property type="nucleotide sequence ID" value="NZ_PVUE01000001.1"/>
</dbReference>
<dbReference type="InterPro" id="IPR003736">
    <property type="entry name" value="PAAI_dom"/>
</dbReference>
<dbReference type="GO" id="GO:0047617">
    <property type="term" value="F:fatty acyl-CoA hydrolase activity"/>
    <property type="evidence" value="ECO:0007669"/>
    <property type="project" value="InterPro"/>
</dbReference>
<organism evidence="4 5">
    <name type="scientific">Antricoccus suffuscus</name>
    <dbReference type="NCBI Taxonomy" id="1629062"/>
    <lineage>
        <taxon>Bacteria</taxon>
        <taxon>Bacillati</taxon>
        <taxon>Actinomycetota</taxon>
        <taxon>Actinomycetes</taxon>
        <taxon>Geodermatophilales</taxon>
        <taxon>Antricoccaceae</taxon>
        <taxon>Antricoccus</taxon>
    </lineage>
</organism>
<dbReference type="Gene3D" id="3.10.129.10">
    <property type="entry name" value="Hotdog Thioesterase"/>
    <property type="match status" value="1"/>
</dbReference>
<sequence length="130" mass="13731">MQRSVVDNPLSKLLGLTEPEFVDGRVVATFAVRDEHTNSGGMVHGGVLLTLADSTATHAANLANCDESGNGPRMITLGLNASMLGNQRGGELRVESTIVRAGRRLTVVQTQILGNDDKLLVEVSSTHLPA</sequence>
<keyword evidence="2" id="KW-0378">Hydrolase</keyword>
<dbReference type="Proteomes" id="UP000237752">
    <property type="component" value="Unassembled WGS sequence"/>
</dbReference>
<dbReference type="AlphaFoldDB" id="A0A2T1A7B0"/>
<comment type="similarity">
    <text evidence="1">Belongs to the thioesterase PaaI family.</text>
</comment>
<dbReference type="InterPro" id="IPR029069">
    <property type="entry name" value="HotDog_dom_sf"/>
</dbReference>
<name>A0A2T1A7B0_9ACTN</name>
<keyword evidence="5" id="KW-1185">Reference proteome</keyword>
<evidence type="ECO:0000313" key="4">
    <source>
        <dbReference type="EMBL" id="PRZ44357.1"/>
    </source>
</evidence>
<dbReference type="InterPro" id="IPR039298">
    <property type="entry name" value="ACOT13"/>
</dbReference>
<dbReference type="OrthoDB" id="9813282at2"/>
<dbReference type="CDD" id="cd03443">
    <property type="entry name" value="PaaI_thioesterase"/>
    <property type="match status" value="1"/>
</dbReference>
<accession>A0A2T1A7B0</accession>
<dbReference type="PANTHER" id="PTHR21660:SF1">
    <property type="entry name" value="ACYL-COENZYME A THIOESTERASE 13"/>
    <property type="match status" value="1"/>
</dbReference>
<feature type="domain" description="Thioesterase" evidence="3">
    <location>
        <begin position="40"/>
        <end position="118"/>
    </location>
</feature>
<evidence type="ECO:0000256" key="1">
    <source>
        <dbReference type="ARBA" id="ARBA00008324"/>
    </source>
</evidence>
<comment type="caution">
    <text evidence="4">The sequence shown here is derived from an EMBL/GenBank/DDBJ whole genome shotgun (WGS) entry which is preliminary data.</text>
</comment>
<evidence type="ECO:0000256" key="2">
    <source>
        <dbReference type="ARBA" id="ARBA00022801"/>
    </source>
</evidence>
<reference evidence="4 5" key="1">
    <citation type="submission" date="2018-03" db="EMBL/GenBank/DDBJ databases">
        <title>Genomic Encyclopedia of Archaeal and Bacterial Type Strains, Phase II (KMG-II): from individual species to whole genera.</title>
        <authorList>
            <person name="Goeker M."/>
        </authorList>
    </citation>
    <scope>NUCLEOTIDE SEQUENCE [LARGE SCALE GENOMIC DNA]</scope>
    <source>
        <strain evidence="4 5">DSM 100065</strain>
    </source>
</reference>
<evidence type="ECO:0000313" key="5">
    <source>
        <dbReference type="Proteomes" id="UP000237752"/>
    </source>
</evidence>
<gene>
    <name evidence="4" type="ORF">CLV47_101483</name>
</gene>
<proteinExistence type="inferred from homology"/>
<protein>
    <submittedName>
        <fullName evidence="4">Uncharacterized protein (TIGR00369 family)</fullName>
    </submittedName>
</protein>
<dbReference type="SUPFAM" id="SSF54637">
    <property type="entry name" value="Thioesterase/thiol ester dehydrase-isomerase"/>
    <property type="match status" value="1"/>
</dbReference>
<dbReference type="InterPro" id="IPR006683">
    <property type="entry name" value="Thioestr_dom"/>
</dbReference>